<dbReference type="EMBL" id="BGZK01001170">
    <property type="protein sequence ID" value="GBP73337.1"/>
    <property type="molecule type" value="Genomic_DNA"/>
</dbReference>
<evidence type="ECO:0000256" key="2">
    <source>
        <dbReference type="SAM" id="SignalP"/>
    </source>
</evidence>
<protein>
    <submittedName>
        <fullName evidence="3">Uncharacterized protein</fullName>
    </submittedName>
</protein>
<feature type="chain" id="PRO_5020030391" evidence="2">
    <location>
        <begin position="24"/>
        <end position="138"/>
    </location>
</feature>
<feature type="signal peptide" evidence="2">
    <location>
        <begin position="1"/>
        <end position="23"/>
    </location>
</feature>
<evidence type="ECO:0000313" key="3">
    <source>
        <dbReference type="EMBL" id="GBP73337.1"/>
    </source>
</evidence>
<feature type="compositionally biased region" description="Acidic residues" evidence="1">
    <location>
        <begin position="128"/>
        <end position="138"/>
    </location>
</feature>
<reference evidence="3 4" key="1">
    <citation type="journal article" date="2019" name="Commun. Biol.">
        <title>The bagworm genome reveals a unique fibroin gene that provides high tensile strength.</title>
        <authorList>
            <person name="Kono N."/>
            <person name="Nakamura H."/>
            <person name="Ohtoshi R."/>
            <person name="Tomita M."/>
            <person name="Numata K."/>
            <person name="Arakawa K."/>
        </authorList>
    </citation>
    <scope>NUCLEOTIDE SEQUENCE [LARGE SCALE GENOMIC DNA]</scope>
</reference>
<proteinExistence type="predicted"/>
<keyword evidence="4" id="KW-1185">Reference proteome</keyword>
<accession>A0A4C1YFW1</accession>
<organism evidence="3 4">
    <name type="scientific">Eumeta variegata</name>
    <name type="common">Bagworm moth</name>
    <name type="synonym">Eumeta japonica</name>
    <dbReference type="NCBI Taxonomy" id="151549"/>
    <lineage>
        <taxon>Eukaryota</taxon>
        <taxon>Metazoa</taxon>
        <taxon>Ecdysozoa</taxon>
        <taxon>Arthropoda</taxon>
        <taxon>Hexapoda</taxon>
        <taxon>Insecta</taxon>
        <taxon>Pterygota</taxon>
        <taxon>Neoptera</taxon>
        <taxon>Endopterygota</taxon>
        <taxon>Lepidoptera</taxon>
        <taxon>Glossata</taxon>
        <taxon>Ditrysia</taxon>
        <taxon>Tineoidea</taxon>
        <taxon>Psychidae</taxon>
        <taxon>Oiketicinae</taxon>
        <taxon>Eumeta</taxon>
    </lineage>
</organism>
<dbReference type="Proteomes" id="UP000299102">
    <property type="component" value="Unassembled WGS sequence"/>
</dbReference>
<gene>
    <name evidence="3" type="ORF">EVAR_53132_1</name>
</gene>
<sequence length="138" mass="14894">MDTSVCCTLLAVVALCSTAPSACHPTNGDTPADHLYTILHSDSNVRIIDESSGVVLSYTTTECRCKSVHKLRSAQHPQPSNVDVMLPYDIILVMSMSITAAKGRNMTEEDFAIPPGVPMTGNNSENVDSCDGESWLEY</sequence>
<feature type="region of interest" description="Disordered" evidence="1">
    <location>
        <begin position="115"/>
        <end position="138"/>
    </location>
</feature>
<evidence type="ECO:0000313" key="4">
    <source>
        <dbReference type="Proteomes" id="UP000299102"/>
    </source>
</evidence>
<comment type="caution">
    <text evidence="3">The sequence shown here is derived from an EMBL/GenBank/DDBJ whole genome shotgun (WGS) entry which is preliminary data.</text>
</comment>
<name>A0A4C1YFW1_EUMVA</name>
<evidence type="ECO:0000256" key="1">
    <source>
        <dbReference type="SAM" id="MobiDB-lite"/>
    </source>
</evidence>
<dbReference type="AlphaFoldDB" id="A0A4C1YFW1"/>
<keyword evidence="2" id="KW-0732">Signal</keyword>